<gene>
    <name evidence="1" type="ORF">ACFQ1M_08095</name>
</gene>
<organism evidence="1 2">
    <name type="scientific">Sungkyunkwania multivorans</name>
    <dbReference type="NCBI Taxonomy" id="1173618"/>
    <lineage>
        <taxon>Bacteria</taxon>
        <taxon>Pseudomonadati</taxon>
        <taxon>Bacteroidota</taxon>
        <taxon>Flavobacteriia</taxon>
        <taxon>Flavobacteriales</taxon>
        <taxon>Flavobacteriaceae</taxon>
        <taxon>Sungkyunkwania</taxon>
    </lineage>
</organism>
<reference evidence="2" key="1">
    <citation type="journal article" date="2019" name="Int. J. Syst. Evol. Microbiol.">
        <title>The Global Catalogue of Microorganisms (GCM) 10K type strain sequencing project: providing services to taxonomists for standard genome sequencing and annotation.</title>
        <authorList>
            <consortium name="The Broad Institute Genomics Platform"/>
            <consortium name="The Broad Institute Genome Sequencing Center for Infectious Disease"/>
            <person name="Wu L."/>
            <person name="Ma J."/>
        </authorList>
    </citation>
    <scope>NUCLEOTIDE SEQUENCE [LARGE SCALE GENOMIC DNA]</scope>
    <source>
        <strain evidence="2">CCUG 62952</strain>
    </source>
</reference>
<dbReference type="Proteomes" id="UP001596978">
    <property type="component" value="Unassembled WGS sequence"/>
</dbReference>
<sequence>MRHAYLAIVFLVSLNSCYERERNCADFKNGSFQFESSIGGETVTTTFVRNDTLEIDYYQGKADSASIRWINDCEYIVKKINPKTMSERKAIHMKILYTKGDSYTFEYSIVGDDKNKQRGTATKMN</sequence>
<keyword evidence="2" id="KW-1185">Reference proteome</keyword>
<protein>
    <submittedName>
        <fullName evidence="1">DNA topoisomerase IV</fullName>
    </submittedName>
</protein>
<evidence type="ECO:0000313" key="1">
    <source>
        <dbReference type="EMBL" id="MFD0862167.1"/>
    </source>
</evidence>
<dbReference type="EMBL" id="JBHTJH010000004">
    <property type="protein sequence ID" value="MFD0862167.1"/>
    <property type="molecule type" value="Genomic_DNA"/>
</dbReference>
<comment type="caution">
    <text evidence="1">The sequence shown here is derived from an EMBL/GenBank/DDBJ whole genome shotgun (WGS) entry which is preliminary data.</text>
</comment>
<accession>A0ABW3CY94</accession>
<dbReference type="RefSeq" id="WP_386406571.1">
    <property type="nucleotide sequence ID" value="NZ_JBHTJH010000004.1"/>
</dbReference>
<evidence type="ECO:0000313" key="2">
    <source>
        <dbReference type="Proteomes" id="UP001596978"/>
    </source>
</evidence>
<proteinExistence type="predicted"/>
<name>A0ABW3CY94_9FLAO</name>